<dbReference type="EMBL" id="QRBI01000154">
    <property type="protein sequence ID" value="RMB98057.1"/>
    <property type="molecule type" value="Genomic_DNA"/>
</dbReference>
<feature type="region of interest" description="Disordered" evidence="8">
    <location>
        <begin position="291"/>
        <end position="325"/>
    </location>
</feature>
<evidence type="ECO:0000313" key="11">
    <source>
        <dbReference type="Proteomes" id="UP000269221"/>
    </source>
</evidence>
<keyword evidence="5 9" id="KW-0472">Membrane</keyword>
<evidence type="ECO:0000256" key="4">
    <source>
        <dbReference type="ARBA" id="ARBA00023040"/>
    </source>
</evidence>
<keyword evidence="4" id="KW-0297">G-protein coupled receptor</keyword>
<dbReference type="PRINTS" id="PR00237">
    <property type="entry name" value="GPCRRHODOPSN"/>
</dbReference>
<organism evidence="10 11">
    <name type="scientific">Hirundo rustica rustica</name>
    <dbReference type="NCBI Taxonomy" id="333673"/>
    <lineage>
        <taxon>Eukaryota</taxon>
        <taxon>Metazoa</taxon>
        <taxon>Chordata</taxon>
        <taxon>Craniata</taxon>
        <taxon>Vertebrata</taxon>
        <taxon>Euteleostomi</taxon>
        <taxon>Archelosauria</taxon>
        <taxon>Archosauria</taxon>
        <taxon>Dinosauria</taxon>
        <taxon>Saurischia</taxon>
        <taxon>Theropoda</taxon>
        <taxon>Coelurosauria</taxon>
        <taxon>Aves</taxon>
        <taxon>Neognathae</taxon>
        <taxon>Neoaves</taxon>
        <taxon>Telluraves</taxon>
        <taxon>Australaves</taxon>
        <taxon>Passeriformes</taxon>
        <taxon>Sylvioidea</taxon>
        <taxon>Hirundinidae</taxon>
        <taxon>Hirundo</taxon>
    </lineage>
</organism>
<gene>
    <name evidence="10" type="ORF">DUI87_25535</name>
</gene>
<dbReference type="PANTHER" id="PTHR11334">
    <property type="entry name" value="MAS-RELATED G-PROTEIN COUPLED RECEPTOR"/>
    <property type="match status" value="1"/>
</dbReference>
<feature type="transmembrane region" description="Helical" evidence="9">
    <location>
        <begin position="138"/>
        <end position="161"/>
    </location>
</feature>
<dbReference type="PANTHER" id="PTHR11334:SF68">
    <property type="entry name" value="G-PROTEIN COUPLED RECEPTORS FAMILY 1 PROFILE DOMAIN-CONTAINING PROTEIN-RELATED"/>
    <property type="match status" value="1"/>
</dbReference>
<sequence>MEVTTVSPSPPSPTEWEDLCETHVTSVVIHSVTLLVCLCGLVGNGAVLCLLSLKNRNAYIFHLALADFIFLLFTSPAAIVLLVEDISCSPIMPLLYLSFLFQLSVISYYWALFLMTGINSNILDTCRFCCRCNFPERLLWLVDSLQFWAFFALFTVIPALTNLCPAQQQEQCQAALISMYALILLLFVAPMVISSTIKFFKARRGSKKQQPKWRDIVIFLMMLFILLLIVFHVLQQTVDTFPPSEVLFLLNCIYSSIIPFIYFVVGRCWSPCSMGSFRLPLQKVFDEQEEEDAHSNDASMDTGSEPGDPFHCSAEGPWESGSGFP</sequence>
<dbReference type="Proteomes" id="UP000269221">
    <property type="component" value="Unassembled WGS sequence"/>
</dbReference>
<dbReference type="OrthoDB" id="9216325at2759"/>
<feature type="transmembrane region" description="Helical" evidence="9">
    <location>
        <begin position="216"/>
        <end position="234"/>
    </location>
</feature>
<protein>
    <recommendedName>
        <fullName evidence="12">G-protein coupled receptors family 1 profile domain-containing protein</fullName>
    </recommendedName>
</protein>
<dbReference type="InterPro" id="IPR000276">
    <property type="entry name" value="GPCR_Rhodpsn"/>
</dbReference>
<evidence type="ECO:0008006" key="12">
    <source>
        <dbReference type="Google" id="ProtNLM"/>
    </source>
</evidence>
<evidence type="ECO:0000256" key="9">
    <source>
        <dbReference type="SAM" id="Phobius"/>
    </source>
</evidence>
<evidence type="ECO:0000256" key="7">
    <source>
        <dbReference type="ARBA" id="ARBA00023224"/>
    </source>
</evidence>
<feature type="transmembrane region" description="Helical" evidence="9">
    <location>
        <begin position="95"/>
        <end position="118"/>
    </location>
</feature>
<reference evidence="10 11" key="1">
    <citation type="submission" date="2018-07" db="EMBL/GenBank/DDBJ databases">
        <title>A high quality draft genome assembly of the barn swallow (H. rustica rustica).</title>
        <authorList>
            <person name="Formenti G."/>
            <person name="Chiara M."/>
            <person name="Poveda L."/>
            <person name="Francoijs K.-J."/>
            <person name="Bonisoli-Alquati A."/>
            <person name="Canova L."/>
            <person name="Gianfranceschi L."/>
            <person name="Horner D.S."/>
            <person name="Saino N."/>
        </authorList>
    </citation>
    <scope>NUCLEOTIDE SEQUENCE [LARGE SCALE GENOMIC DNA]</scope>
    <source>
        <strain evidence="10">Chelidonia</strain>
        <tissue evidence="10">Blood</tissue>
    </source>
</reference>
<feature type="transmembrane region" description="Helical" evidence="9">
    <location>
        <begin position="173"/>
        <end position="195"/>
    </location>
</feature>
<dbReference type="GO" id="GO:0004930">
    <property type="term" value="F:G protein-coupled receptor activity"/>
    <property type="evidence" value="ECO:0007669"/>
    <property type="project" value="UniProtKB-KW"/>
</dbReference>
<keyword evidence="3 9" id="KW-1133">Transmembrane helix</keyword>
<name>A0A3M0JA64_HIRRU</name>
<dbReference type="GO" id="GO:0005886">
    <property type="term" value="C:plasma membrane"/>
    <property type="evidence" value="ECO:0007669"/>
    <property type="project" value="TreeGrafter"/>
</dbReference>
<dbReference type="SUPFAM" id="SSF81321">
    <property type="entry name" value="Family A G protein-coupled receptor-like"/>
    <property type="match status" value="1"/>
</dbReference>
<proteinExistence type="predicted"/>
<dbReference type="InterPro" id="IPR026234">
    <property type="entry name" value="MRGPCRFAMILY"/>
</dbReference>
<evidence type="ECO:0000313" key="10">
    <source>
        <dbReference type="EMBL" id="RMB98057.1"/>
    </source>
</evidence>
<accession>A0A3M0JA64</accession>
<evidence type="ECO:0000256" key="6">
    <source>
        <dbReference type="ARBA" id="ARBA00023170"/>
    </source>
</evidence>
<evidence type="ECO:0000256" key="1">
    <source>
        <dbReference type="ARBA" id="ARBA00004141"/>
    </source>
</evidence>
<keyword evidence="11" id="KW-1185">Reference proteome</keyword>
<keyword evidence="7" id="KW-0807">Transducer</keyword>
<evidence type="ECO:0000256" key="2">
    <source>
        <dbReference type="ARBA" id="ARBA00022692"/>
    </source>
</evidence>
<comment type="subcellular location">
    <subcellularLocation>
        <location evidence="1">Membrane</location>
        <topology evidence="1">Multi-pass membrane protein</topology>
    </subcellularLocation>
</comment>
<comment type="caution">
    <text evidence="10">The sequence shown here is derived from an EMBL/GenBank/DDBJ whole genome shotgun (WGS) entry which is preliminary data.</text>
</comment>
<keyword evidence="2 9" id="KW-0812">Transmembrane</keyword>
<feature type="transmembrane region" description="Helical" evidence="9">
    <location>
        <begin position="246"/>
        <end position="265"/>
    </location>
</feature>
<evidence type="ECO:0000256" key="8">
    <source>
        <dbReference type="SAM" id="MobiDB-lite"/>
    </source>
</evidence>
<dbReference type="AlphaFoldDB" id="A0A3M0JA64"/>
<feature type="transmembrane region" description="Helical" evidence="9">
    <location>
        <begin position="27"/>
        <end position="53"/>
    </location>
</feature>
<evidence type="ECO:0000256" key="3">
    <source>
        <dbReference type="ARBA" id="ARBA00022989"/>
    </source>
</evidence>
<feature type="transmembrane region" description="Helical" evidence="9">
    <location>
        <begin position="60"/>
        <end position="83"/>
    </location>
</feature>
<keyword evidence="6" id="KW-0675">Receptor</keyword>
<dbReference type="Gene3D" id="1.20.1070.10">
    <property type="entry name" value="Rhodopsin 7-helix transmembrane proteins"/>
    <property type="match status" value="1"/>
</dbReference>
<evidence type="ECO:0000256" key="5">
    <source>
        <dbReference type="ARBA" id="ARBA00023136"/>
    </source>
</evidence>